<dbReference type="SUPFAM" id="SSF48350">
    <property type="entry name" value="GTPase activation domain, GAP"/>
    <property type="match status" value="1"/>
</dbReference>
<comment type="caution">
    <text evidence="2">The sequence shown here is derived from an EMBL/GenBank/DDBJ whole genome shotgun (WGS) entry which is preliminary data.</text>
</comment>
<accession>A0A1A0H4U8</accession>
<organism evidence="2 3">
    <name type="scientific">Metschnikowia bicuspidata var. bicuspidata NRRL YB-4993</name>
    <dbReference type="NCBI Taxonomy" id="869754"/>
    <lineage>
        <taxon>Eukaryota</taxon>
        <taxon>Fungi</taxon>
        <taxon>Dikarya</taxon>
        <taxon>Ascomycota</taxon>
        <taxon>Saccharomycotina</taxon>
        <taxon>Pichiomycetes</taxon>
        <taxon>Metschnikowiaceae</taxon>
        <taxon>Metschnikowia</taxon>
    </lineage>
</organism>
<protein>
    <recommendedName>
        <fullName evidence="1">CRAL-TRIO domain-containing protein</fullName>
    </recommendedName>
</protein>
<keyword evidence="3" id="KW-1185">Reference proteome</keyword>
<evidence type="ECO:0000313" key="3">
    <source>
        <dbReference type="Proteomes" id="UP000092555"/>
    </source>
</evidence>
<dbReference type="GeneID" id="30031136"/>
<evidence type="ECO:0000259" key="1">
    <source>
        <dbReference type="Pfam" id="PF13716"/>
    </source>
</evidence>
<reference evidence="2 3" key="1">
    <citation type="submission" date="2016-05" db="EMBL/GenBank/DDBJ databases">
        <title>Comparative genomics of biotechnologically important yeasts.</title>
        <authorList>
            <consortium name="DOE Joint Genome Institute"/>
            <person name="Riley R."/>
            <person name="Haridas S."/>
            <person name="Wolfe K.H."/>
            <person name="Lopes M.R."/>
            <person name="Hittinger C.T."/>
            <person name="Goker M."/>
            <person name="Salamov A."/>
            <person name="Wisecaver J."/>
            <person name="Long T.M."/>
            <person name="Aerts A.L."/>
            <person name="Barry K."/>
            <person name="Choi C."/>
            <person name="Clum A."/>
            <person name="Coughlan A.Y."/>
            <person name="Deshpande S."/>
            <person name="Douglass A.P."/>
            <person name="Hanson S.J."/>
            <person name="Klenk H.-P."/>
            <person name="LaButti K."/>
            <person name="Lapidus A."/>
            <person name="Lindquist E."/>
            <person name="Lipzen A."/>
            <person name="Meier-kolthoff J.P."/>
            <person name="Ohm R.A."/>
            <person name="Otillar R.P."/>
            <person name="Pangilinan J."/>
            <person name="Peng Y."/>
            <person name="Rokas A."/>
            <person name="Rosa C.A."/>
            <person name="Scheuner C."/>
            <person name="Sibirny A.A."/>
            <person name="Slot J.C."/>
            <person name="Stielow J.B."/>
            <person name="Sun H."/>
            <person name="Kurtzman C.P."/>
            <person name="Blackwell M."/>
            <person name="Grigoriev I.V."/>
            <person name="Jeffries T.W."/>
        </authorList>
    </citation>
    <scope>NUCLEOTIDE SEQUENCE [LARGE SCALE GENOMIC DNA]</scope>
    <source>
        <strain evidence="2 3">NRRL YB-4993</strain>
    </source>
</reference>
<dbReference type="RefSeq" id="XP_018709596.1">
    <property type="nucleotide sequence ID" value="XM_018858160.1"/>
</dbReference>
<dbReference type="Proteomes" id="UP000092555">
    <property type="component" value="Unassembled WGS sequence"/>
</dbReference>
<evidence type="ECO:0000313" key="2">
    <source>
        <dbReference type="EMBL" id="OBA19061.1"/>
    </source>
</evidence>
<dbReference type="Pfam" id="PF13716">
    <property type="entry name" value="CRAL_TRIO_2"/>
    <property type="match status" value="1"/>
</dbReference>
<gene>
    <name evidence="2" type="ORF">METBIDRAFT_47385</name>
</gene>
<dbReference type="EMBL" id="LXTC01000008">
    <property type="protein sequence ID" value="OBA19061.1"/>
    <property type="molecule type" value="Genomic_DNA"/>
</dbReference>
<feature type="domain" description="CRAL-TRIO" evidence="1">
    <location>
        <begin position="16"/>
        <end position="164"/>
    </location>
</feature>
<proteinExistence type="predicted"/>
<dbReference type="InterPro" id="IPR036865">
    <property type="entry name" value="CRAL-TRIO_dom_sf"/>
</dbReference>
<dbReference type="Gene3D" id="1.10.555.10">
    <property type="entry name" value="Rho GTPase activation protein"/>
    <property type="match status" value="1"/>
</dbReference>
<name>A0A1A0H4U8_9ASCO</name>
<sequence length="571" mass="65197">MDRIFYKTDLKDAYTGSPIYIFDTSYLPAPEEVDYDLFIPTLMQWLPKTPYVVILFSCGLNKINWVWGISFLKAFLSRTSSNPSNAENVHKIIAVHESWFVKSVSQIFTNFLVSRKPLANLNSLISSLKLSSNLLASCDSLSDLSNYVDITHLKISLNVYRHDYQTTLSARITLHSPVIPVITASTRFSPETDPVFYHHFYQIFNIVDAYADQVELLFHKPGKKINTDILFYCLMRNQIIWINDWDLNCVASCFKKILTEISTPLIDTNKIALPMKDDLDYTSQVFKSMMIEENRNTILFQIICLCRRIVDRGMTTKHTNVSILRCLSHALTHKAVSHQNKDTILIVVRFVKNLIHHWHEIKPQYQNRFKTVHEIVCGEDMEDATIDELYNMSYGVKMGTGSSSDEDESLKPNTENLLSSVSSFKKPDSLVSCRKLDVDIHSRNESPVRLINSTLVESCTKSSPSHDLPLSGSIELHSVDMSAFEDHPFGGNIDAKSRQLEKSSIQIQFPPQKYKFEKSEGGENSVLYKPTTKPEEAAVFIKKPVIRGRKVGELTRIFEERSHAMKILGTM</sequence>
<dbReference type="OrthoDB" id="410651at2759"/>
<dbReference type="STRING" id="869754.A0A1A0H4U8"/>
<dbReference type="CDD" id="cd00159">
    <property type="entry name" value="RhoGAP"/>
    <property type="match status" value="1"/>
</dbReference>
<dbReference type="InterPro" id="IPR008936">
    <property type="entry name" value="Rho_GTPase_activation_prot"/>
</dbReference>
<dbReference type="Gene3D" id="3.40.525.10">
    <property type="entry name" value="CRAL-TRIO lipid binding domain"/>
    <property type="match status" value="1"/>
</dbReference>
<dbReference type="InterPro" id="IPR001251">
    <property type="entry name" value="CRAL-TRIO_dom"/>
</dbReference>
<dbReference type="AlphaFoldDB" id="A0A1A0H4U8"/>